<evidence type="ECO:0000256" key="1">
    <source>
        <dbReference type="ARBA" id="ARBA00004141"/>
    </source>
</evidence>
<comment type="subcellular location">
    <subcellularLocation>
        <location evidence="5">Cell membrane</location>
        <topology evidence="5">Multi-pass membrane protein</topology>
    </subcellularLocation>
    <subcellularLocation>
        <location evidence="1">Membrane</location>
        <topology evidence="1">Multi-pass membrane protein</topology>
    </subcellularLocation>
</comment>
<organism evidence="6 7">
    <name type="scientific">Desulfurella multipotens</name>
    <dbReference type="NCBI Taxonomy" id="79269"/>
    <lineage>
        <taxon>Bacteria</taxon>
        <taxon>Pseudomonadati</taxon>
        <taxon>Campylobacterota</taxon>
        <taxon>Desulfurellia</taxon>
        <taxon>Desulfurellales</taxon>
        <taxon>Desulfurellaceae</taxon>
        <taxon>Desulfurella</taxon>
    </lineage>
</organism>
<dbReference type="GO" id="GO:0005886">
    <property type="term" value="C:plasma membrane"/>
    <property type="evidence" value="ECO:0007669"/>
    <property type="project" value="UniProtKB-SubCell"/>
</dbReference>
<evidence type="ECO:0000256" key="3">
    <source>
        <dbReference type="ARBA" id="ARBA00022989"/>
    </source>
</evidence>
<keyword evidence="2 5" id="KW-0812">Transmembrane</keyword>
<feature type="transmembrane region" description="Helical" evidence="5">
    <location>
        <begin position="96"/>
        <end position="113"/>
    </location>
</feature>
<keyword evidence="5" id="KW-1003">Cell membrane</keyword>
<protein>
    <recommendedName>
        <fullName evidence="5">Probable membrane transporter protein</fullName>
    </recommendedName>
</protein>
<keyword evidence="4 5" id="KW-0472">Membrane</keyword>
<evidence type="ECO:0000256" key="5">
    <source>
        <dbReference type="RuleBase" id="RU363041"/>
    </source>
</evidence>
<dbReference type="InterPro" id="IPR002781">
    <property type="entry name" value="TM_pro_TauE-like"/>
</dbReference>
<accession>A0A1G6PY34</accession>
<dbReference type="RefSeq" id="WP_092129282.1">
    <property type="nucleotide sequence ID" value="NZ_FMYU01000010.1"/>
</dbReference>
<feature type="transmembrane region" description="Helical" evidence="5">
    <location>
        <begin position="211"/>
        <end position="228"/>
    </location>
</feature>
<dbReference type="InterPro" id="IPR051598">
    <property type="entry name" value="TSUP/Inactive_protease-like"/>
</dbReference>
<evidence type="ECO:0000313" key="6">
    <source>
        <dbReference type="EMBL" id="SDC85033.1"/>
    </source>
</evidence>
<feature type="transmembrane region" description="Helical" evidence="5">
    <location>
        <begin position="6"/>
        <end position="32"/>
    </location>
</feature>
<keyword evidence="7" id="KW-1185">Reference proteome</keyword>
<proteinExistence type="inferred from homology"/>
<dbReference type="PANTHER" id="PTHR43701">
    <property type="entry name" value="MEMBRANE TRANSPORTER PROTEIN MJ0441-RELATED"/>
    <property type="match status" value="1"/>
</dbReference>
<dbReference type="AlphaFoldDB" id="A0A1G6PY34"/>
<dbReference type="EMBL" id="FMYU01000010">
    <property type="protein sequence ID" value="SDC85033.1"/>
    <property type="molecule type" value="Genomic_DNA"/>
</dbReference>
<feature type="transmembrane region" description="Helical" evidence="5">
    <location>
        <begin position="235"/>
        <end position="253"/>
    </location>
</feature>
<gene>
    <name evidence="6" type="ORF">SAMN05660835_01470</name>
</gene>
<feature type="transmembrane region" description="Helical" evidence="5">
    <location>
        <begin position="139"/>
        <end position="172"/>
    </location>
</feature>
<reference evidence="7" key="1">
    <citation type="submission" date="2016-10" db="EMBL/GenBank/DDBJ databases">
        <authorList>
            <person name="Varghese N."/>
            <person name="Submissions S."/>
        </authorList>
    </citation>
    <scope>NUCLEOTIDE SEQUENCE [LARGE SCALE GENOMIC DNA]</scope>
    <source>
        <strain evidence="7">DSM 8415</strain>
    </source>
</reference>
<evidence type="ECO:0000313" key="7">
    <source>
        <dbReference type="Proteomes" id="UP000199411"/>
    </source>
</evidence>
<evidence type="ECO:0000256" key="4">
    <source>
        <dbReference type="ARBA" id="ARBA00023136"/>
    </source>
</evidence>
<feature type="transmembrane region" description="Helical" evidence="5">
    <location>
        <begin position="66"/>
        <end position="84"/>
    </location>
</feature>
<dbReference type="Pfam" id="PF01925">
    <property type="entry name" value="TauE"/>
    <property type="match status" value="1"/>
</dbReference>
<keyword evidence="3 5" id="KW-1133">Transmembrane helix</keyword>
<feature type="transmembrane region" description="Helical" evidence="5">
    <location>
        <begin position="39"/>
        <end position="60"/>
    </location>
</feature>
<evidence type="ECO:0000256" key="2">
    <source>
        <dbReference type="ARBA" id="ARBA00022692"/>
    </source>
</evidence>
<dbReference type="PANTHER" id="PTHR43701:SF2">
    <property type="entry name" value="MEMBRANE TRANSPORTER PROTEIN YJNA-RELATED"/>
    <property type="match status" value="1"/>
</dbReference>
<name>A0A1G6PY34_9BACT</name>
<dbReference type="Proteomes" id="UP000199411">
    <property type="component" value="Unassembled WGS sequence"/>
</dbReference>
<sequence>MELIYGTIIGLTLGLTGAGGSIITIPILLYLLKMNVHSATGTSLVVVGVGSLAGAIQYMLGKQKYVHWKISIVFSIAGIFGAFLGSYINSLLPAKIILFGFSALMLIIGILMLRQKEYQNKKECEQPISLKNIKGLSAWLKFVLAGFGIGLMTGFFGVGGGFLIVPTLVLILDFPMKDAIATSLLVIALNCLWGILSRLSGVGSIEITKAIYISIGAIIGMAIGVIIAKKIKVGYLTRIFSYFVIILAFYMFARTLGLIH</sequence>
<dbReference type="OrthoDB" id="3628926at2"/>
<comment type="similarity">
    <text evidence="5">Belongs to the 4-toluene sulfonate uptake permease (TSUP) (TC 2.A.102) family.</text>
</comment>
<feature type="transmembrane region" description="Helical" evidence="5">
    <location>
        <begin position="179"/>
        <end position="199"/>
    </location>
</feature>